<evidence type="ECO:0000313" key="2">
    <source>
        <dbReference type="Proteomes" id="UP001279734"/>
    </source>
</evidence>
<evidence type="ECO:0000313" key="1">
    <source>
        <dbReference type="EMBL" id="GMH02694.1"/>
    </source>
</evidence>
<dbReference type="AlphaFoldDB" id="A0AAD3S1V0"/>
<keyword evidence="2" id="KW-1185">Reference proteome</keyword>
<gene>
    <name evidence="1" type="ORF">Nepgr_004533</name>
</gene>
<sequence>MPTESSKEVQNDVQRFYQNLLGSLTATFNREFLYPYVSKHVPDHLGPGLIATISVEEVHKSSFSISEFSASSVNGLTAGFSKAAWETVCDFFI</sequence>
<reference evidence="1" key="1">
    <citation type="submission" date="2023-05" db="EMBL/GenBank/DDBJ databases">
        <title>Nepenthes gracilis genome sequencing.</title>
        <authorList>
            <person name="Fukushima K."/>
        </authorList>
    </citation>
    <scope>NUCLEOTIDE SEQUENCE</scope>
    <source>
        <strain evidence="1">SING2019-196</strain>
    </source>
</reference>
<protein>
    <submittedName>
        <fullName evidence="1">Uncharacterized protein</fullName>
    </submittedName>
</protein>
<name>A0AAD3S1V0_NEPGR</name>
<comment type="caution">
    <text evidence="1">The sequence shown here is derived from an EMBL/GenBank/DDBJ whole genome shotgun (WGS) entry which is preliminary data.</text>
</comment>
<accession>A0AAD3S1V0</accession>
<dbReference type="Proteomes" id="UP001279734">
    <property type="component" value="Unassembled WGS sequence"/>
</dbReference>
<dbReference type="EMBL" id="BSYO01000003">
    <property type="protein sequence ID" value="GMH02694.1"/>
    <property type="molecule type" value="Genomic_DNA"/>
</dbReference>
<proteinExistence type="predicted"/>
<organism evidence="1 2">
    <name type="scientific">Nepenthes gracilis</name>
    <name type="common">Slender pitcher plant</name>
    <dbReference type="NCBI Taxonomy" id="150966"/>
    <lineage>
        <taxon>Eukaryota</taxon>
        <taxon>Viridiplantae</taxon>
        <taxon>Streptophyta</taxon>
        <taxon>Embryophyta</taxon>
        <taxon>Tracheophyta</taxon>
        <taxon>Spermatophyta</taxon>
        <taxon>Magnoliopsida</taxon>
        <taxon>eudicotyledons</taxon>
        <taxon>Gunneridae</taxon>
        <taxon>Pentapetalae</taxon>
        <taxon>Caryophyllales</taxon>
        <taxon>Nepenthaceae</taxon>
        <taxon>Nepenthes</taxon>
    </lineage>
</organism>